<organism evidence="1 2">
    <name type="scientific">Stephania yunnanensis</name>
    <dbReference type="NCBI Taxonomy" id="152371"/>
    <lineage>
        <taxon>Eukaryota</taxon>
        <taxon>Viridiplantae</taxon>
        <taxon>Streptophyta</taxon>
        <taxon>Embryophyta</taxon>
        <taxon>Tracheophyta</taxon>
        <taxon>Spermatophyta</taxon>
        <taxon>Magnoliopsida</taxon>
        <taxon>Ranunculales</taxon>
        <taxon>Menispermaceae</taxon>
        <taxon>Menispermoideae</taxon>
        <taxon>Cissampelideae</taxon>
        <taxon>Stephania</taxon>
    </lineage>
</organism>
<dbReference type="Proteomes" id="UP001420932">
    <property type="component" value="Unassembled WGS sequence"/>
</dbReference>
<evidence type="ECO:0000313" key="2">
    <source>
        <dbReference type="Proteomes" id="UP001420932"/>
    </source>
</evidence>
<accession>A0AAP0K057</accession>
<sequence length="128" mass="13423">MQSLKLSSFFLTNNIGAPQGDMLGRMNPNSNNSFSWALCSSNSLGAIFYGGIELSLVPGTKSMMKSISLGSGNLGSSVGKTIENSHTTDTSSILISTLPTVLKILANVLRSELVATMSRVIGNVVEVP</sequence>
<keyword evidence="2" id="KW-1185">Reference proteome</keyword>
<reference evidence="1 2" key="1">
    <citation type="submission" date="2024-01" db="EMBL/GenBank/DDBJ databases">
        <title>Genome assemblies of Stephania.</title>
        <authorList>
            <person name="Yang L."/>
        </authorList>
    </citation>
    <scope>NUCLEOTIDE SEQUENCE [LARGE SCALE GENOMIC DNA]</scope>
    <source>
        <strain evidence="1">YNDBR</strain>
        <tissue evidence="1">Leaf</tissue>
    </source>
</reference>
<gene>
    <name evidence="1" type="ORF">Syun_012414</name>
</gene>
<dbReference type="EMBL" id="JBBNAF010000005">
    <property type="protein sequence ID" value="KAK9143014.1"/>
    <property type="molecule type" value="Genomic_DNA"/>
</dbReference>
<proteinExistence type="predicted"/>
<comment type="caution">
    <text evidence="1">The sequence shown here is derived from an EMBL/GenBank/DDBJ whole genome shotgun (WGS) entry which is preliminary data.</text>
</comment>
<evidence type="ECO:0000313" key="1">
    <source>
        <dbReference type="EMBL" id="KAK9143014.1"/>
    </source>
</evidence>
<dbReference type="AlphaFoldDB" id="A0AAP0K057"/>
<protein>
    <submittedName>
        <fullName evidence="1">Uncharacterized protein</fullName>
    </submittedName>
</protein>
<name>A0AAP0K057_9MAGN</name>